<feature type="domain" description="Peptidase A1" evidence="3">
    <location>
        <begin position="316"/>
        <end position="620"/>
    </location>
</feature>
<dbReference type="EMBL" id="CAJOBR010004232">
    <property type="protein sequence ID" value="CAF4772920.1"/>
    <property type="molecule type" value="Genomic_DNA"/>
</dbReference>
<dbReference type="PANTHER" id="PTHR47966">
    <property type="entry name" value="BETA-SITE APP-CLEAVING ENZYME, ISOFORM A-RELATED"/>
    <property type="match status" value="1"/>
</dbReference>
<feature type="non-terminal residue" evidence="4">
    <location>
        <position position="762"/>
    </location>
</feature>
<feature type="compositionally biased region" description="Basic residues" evidence="2">
    <location>
        <begin position="283"/>
        <end position="297"/>
    </location>
</feature>
<protein>
    <recommendedName>
        <fullName evidence="3">Peptidase A1 domain-containing protein</fullName>
    </recommendedName>
</protein>
<dbReference type="Pfam" id="PF00026">
    <property type="entry name" value="Asp"/>
    <property type="match status" value="1"/>
</dbReference>
<dbReference type="GO" id="GO:0006508">
    <property type="term" value="P:proteolysis"/>
    <property type="evidence" value="ECO:0007669"/>
    <property type="project" value="InterPro"/>
</dbReference>
<dbReference type="PROSITE" id="PS51767">
    <property type="entry name" value="PEPTIDASE_A1"/>
    <property type="match status" value="1"/>
</dbReference>
<dbReference type="AlphaFoldDB" id="A0A821MNX9"/>
<comment type="similarity">
    <text evidence="1">Belongs to the peptidase A1 family.</text>
</comment>
<evidence type="ECO:0000256" key="2">
    <source>
        <dbReference type="SAM" id="MobiDB-lite"/>
    </source>
</evidence>
<name>A0A821MNX9_9BILA</name>
<evidence type="ECO:0000256" key="1">
    <source>
        <dbReference type="ARBA" id="ARBA00007447"/>
    </source>
</evidence>
<evidence type="ECO:0000259" key="3">
    <source>
        <dbReference type="PROSITE" id="PS51767"/>
    </source>
</evidence>
<dbReference type="GO" id="GO:0004190">
    <property type="term" value="F:aspartic-type endopeptidase activity"/>
    <property type="evidence" value="ECO:0007669"/>
    <property type="project" value="InterPro"/>
</dbReference>
<gene>
    <name evidence="4" type="ORF">QYT958_LOCUS22272</name>
</gene>
<evidence type="ECO:0000313" key="5">
    <source>
        <dbReference type="Proteomes" id="UP000663848"/>
    </source>
</evidence>
<proteinExistence type="inferred from homology"/>
<comment type="caution">
    <text evidence="4">The sequence shown here is derived from an EMBL/GenBank/DDBJ whole genome shotgun (WGS) entry which is preliminary data.</text>
</comment>
<organism evidence="4 5">
    <name type="scientific">Rotaria socialis</name>
    <dbReference type="NCBI Taxonomy" id="392032"/>
    <lineage>
        <taxon>Eukaryota</taxon>
        <taxon>Metazoa</taxon>
        <taxon>Spiralia</taxon>
        <taxon>Gnathifera</taxon>
        <taxon>Rotifera</taxon>
        <taxon>Eurotatoria</taxon>
        <taxon>Bdelloidea</taxon>
        <taxon>Philodinida</taxon>
        <taxon>Philodinidae</taxon>
        <taxon>Rotaria</taxon>
    </lineage>
</organism>
<dbReference type="InterPro" id="IPR021109">
    <property type="entry name" value="Peptidase_aspartic_dom_sf"/>
</dbReference>
<feature type="region of interest" description="Disordered" evidence="2">
    <location>
        <begin position="1"/>
        <end position="59"/>
    </location>
</feature>
<dbReference type="InterPro" id="IPR033121">
    <property type="entry name" value="PEPTIDASE_A1"/>
</dbReference>
<reference evidence="4" key="1">
    <citation type="submission" date="2021-02" db="EMBL/GenBank/DDBJ databases">
        <authorList>
            <person name="Nowell W R."/>
        </authorList>
    </citation>
    <scope>NUCLEOTIDE SEQUENCE</scope>
</reference>
<dbReference type="Proteomes" id="UP000663848">
    <property type="component" value="Unassembled WGS sequence"/>
</dbReference>
<dbReference type="InterPro" id="IPR034164">
    <property type="entry name" value="Pepsin-like_dom"/>
</dbReference>
<dbReference type="InterPro" id="IPR001461">
    <property type="entry name" value="Aspartic_peptidase_A1"/>
</dbReference>
<dbReference type="Gene3D" id="2.40.70.10">
    <property type="entry name" value="Acid Proteases"/>
    <property type="match status" value="2"/>
</dbReference>
<dbReference type="PRINTS" id="PR00792">
    <property type="entry name" value="PEPSIN"/>
</dbReference>
<dbReference type="SUPFAM" id="SSF50630">
    <property type="entry name" value="Acid proteases"/>
    <property type="match status" value="1"/>
</dbReference>
<dbReference type="CDD" id="cd05471">
    <property type="entry name" value="pepsin_like"/>
    <property type="match status" value="1"/>
</dbReference>
<feature type="region of interest" description="Disordered" evidence="2">
    <location>
        <begin position="275"/>
        <end position="306"/>
    </location>
</feature>
<sequence length="762" mass="80015">GTSSSRCCGTSSSRCCGTTTSSSSTSTITSSSSSSTSSTSSSSSSSSSISSSSSSSCSSSSCCCGTSSSRGSCCCYGGGRGTSTSRGVCCCCRGTTGTSSSRGSCCCCCGGTSSTRGSCCCCDGGTSSSRGSCFYCTGGGAGSSGCGNSISSFWNCCVGGSGSGSCFSSRSCCCTGGGAGCRDFENCIGIVTIHIQLKKEHLIAINNLTSKTSNQIDETDKNELFICILTIRYNQQDILKKENFKQNGVAVAVGLTLSSLSNGVKRMALQKKNRTCHSGSGGHKCHRTKHPTTRKRSVQPTTEDEVLRDENSGTFWMGSVTIGTPGQSFDIDFDTGGSHTFDSQLSSTYKFWNKEFYIQYGDGSSASGTWSNDAVTFGSISIANQPFAIINSANGMNTGKFDGILGMAYQKISSCGENPVIWTMYLAGELSLPIFSFWFDSVSTGYDTGELILGGYDASKYTGNFTYAPVSVEGYWEFVADSVSLSIGSTTTTIATSISAILDTGTTDAILGPSAYVNAINSMLEATYDPTIGYYTVDCQTKSLAAFPNITVTISGVPFTLTTLMYIQIAGGPIRYTCYLVISSLKANDADSNPIWILGDFFMRHFYNIFDMQNNRIGLALSTSYSVVQTVPNSLFPSTGSVSFPTPVTVAITETLPPQCYNYTTISDATRLTTAPAGESCDSTLFNNVSSNIPTYVRFISPGGTRLAGSAPNSAQGNACGTYVTGWTNATYPSFVGQTVNAFIGFAYHGTPNFAYIYIGYQ</sequence>
<evidence type="ECO:0000313" key="4">
    <source>
        <dbReference type="EMBL" id="CAF4772920.1"/>
    </source>
</evidence>
<dbReference type="PANTHER" id="PTHR47966:SF51">
    <property type="entry name" value="BETA-SITE APP-CLEAVING ENZYME, ISOFORM A-RELATED"/>
    <property type="match status" value="1"/>
</dbReference>
<accession>A0A821MNX9</accession>